<proteinExistence type="predicted"/>
<evidence type="ECO:0000313" key="1">
    <source>
        <dbReference type="EMBL" id="CAG4951986.1"/>
    </source>
</evidence>
<dbReference type="EMBL" id="CAJQZP010000280">
    <property type="protein sequence ID" value="CAG4951986.1"/>
    <property type="molecule type" value="Genomic_DNA"/>
</dbReference>
<accession>A0A8S3WCX4</accession>
<name>A0A8S3WCX4_PARAO</name>
<organism evidence="1 2">
    <name type="scientific">Parnassius apollo</name>
    <name type="common">Apollo butterfly</name>
    <name type="synonym">Papilio apollo</name>
    <dbReference type="NCBI Taxonomy" id="110799"/>
    <lineage>
        <taxon>Eukaryota</taxon>
        <taxon>Metazoa</taxon>
        <taxon>Ecdysozoa</taxon>
        <taxon>Arthropoda</taxon>
        <taxon>Hexapoda</taxon>
        <taxon>Insecta</taxon>
        <taxon>Pterygota</taxon>
        <taxon>Neoptera</taxon>
        <taxon>Endopterygota</taxon>
        <taxon>Lepidoptera</taxon>
        <taxon>Glossata</taxon>
        <taxon>Ditrysia</taxon>
        <taxon>Papilionoidea</taxon>
        <taxon>Papilionidae</taxon>
        <taxon>Parnassiinae</taxon>
        <taxon>Parnassini</taxon>
        <taxon>Parnassius</taxon>
        <taxon>Parnassius</taxon>
    </lineage>
</organism>
<dbReference type="AlphaFoldDB" id="A0A8S3WCX4"/>
<sequence>MGLFSFGNRKKSQGNTVVVGPLMRCFWVIMRSQATMCEQAAIMVQKPVLVLPQIRAFLADCFAQITHNLQVTPGPRKEKDFCTALRNNRLEAVLKQYETDAVQKK</sequence>
<dbReference type="Proteomes" id="UP000691718">
    <property type="component" value="Unassembled WGS sequence"/>
</dbReference>
<reference evidence="1" key="1">
    <citation type="submission" date="2021-04" db="EMBL/GenBank/DDBJ databases">
        <authorList>
            <person name="Tunstrom K."/>
        </authorList>
    </citation>
    <scope>NUCLEOTIDE SEQUENCE</scope>
</reference>
<evidence type="ECO:0000313" key="2">
    <source>
        <dbReference type="Proteomes" id="UP000691718"/>
    </source>
</evidence>
<dbReference type="OrthoDB" id="10554044at2759"/>
<protein>
    <submittedName>
        <fullName evidence="1">(apollo) hypothetical protein</fullName>
    </submittedName>
</protein>
<comment type="caution">
    <text evidence="1">The sequence shown here is derived from an EMBL/GenBank/DDBJ whole genome shotgun (WGS) entry which is preliminary data.</text>
</comment>
<gene>
    <name evidence="1" type="ORF">PAPOLLO_LOCUS4516</name>
</gene>
<keyword evidence="2" id="KW-1185">Reference proteome</keyword>